<name>A0A512ITQ6_9HYPH</name>
<protein>
    <recommendedName>
        <fullName evidence="4">Plasmid stabilization protein</fullName>
    </recommendedName>
</protein>
<reference evidence="2 3" key="1">
    <citation type="submission" date="2019-07" db="EMBL/GenBank/DDBJ databases">
        <title>Whole genome shotgun sequence of Methylobacterium haplocladii NBRC 107714.</title>
        <authorList>
            <person name="Hosoyama A."/>
            <person name="Uohara A."/>
            <person name="Ohji S."/>
            <person name="Ichikawa N."/>
        </authorList>
    </citation>
    <scope>NUCLEOTIDE SEQUENCE [LARGE SCALE GENOMIC DNA]</scope>
    <source>
        <strain evidence="2 3">NBRC 107714</strain>
    </source>
</reference>
<dbReference type="AlphaFoldDB" id="A0A512ITQ6"/>
<dbReference type="Pfam" id="PF05016">
    <property type="entry name" value="ParE_toxin"/>
    <property type="match status" value="1"/>
</dbReference>
<accession>A0A512ITQ6</accession>
<sequence length="107" mass="12408">MRRLEVVISGEADADLLQIYRWVYEASRDPQVADRFLDRLISRCDRIGDAPRGGRPRDDLEPALRTMPFEHSAVIAYRVEPDHVLITNIFYGGRDYEALYRGHDDTD</sequence>
<dbReference type="EMBL" id="BJZT01000038">
    <property type="protein sequence ID" value="GEP01087.1"/>
    <property type="molecule type" value="Genomic_DNA"/>
</dbReference>
<dbReference type="Proteomes" id="UP000321258">
    <property type="component" value="Unassembled WGS sequence"/>
</dbReference>
<evidence type="ECO:0000256" key="1">
    <source>
        <dbReference type="ARBA" id="ARBA00022649"/>
    </source>
</evidence>
<dbReference type="GO" id="GO:0033014">
    <property type="term" value="P:tetrapyrrole biosynthetic process"/>
    <property type="evidence" value="ECO:0007669"/>
    <property type="project" value="InterPro"/>
</dbReference>
<evidence type="ECO:0000313" key="2">
    <source>
        <dbReference type="EMBL" id="GEP01087.1"/>
    </source>
</evidence>
<gene>
    <name evidence="2" type="ORF">MHA02_34740</name>
</gene>
<dbReference type="InterPro" id="IPR007712">
    <property type="entry name" value="RelE/ParE_toxin"/>
</dbReference>
<dbReference type="SUPFAM" id="SSF69618">
    <property type="entry name" value="HemD-like"/>
    <property type="match status" value="1"/>
</dbReference>
<dbReference type="Gene3D" id="3.30.2310.20">
    <property type="entry name" value="RelE-like"/>
    <property type="match status" value="1"/>
</dbReference>
<evidence type="ECO:0000313" key="3">
    <source>
        <dbReference type="Proteomes" id="UP000321258"/>
    </source>
</evidence>
<evidence type="ECO:0008006" key="4">
    <source>
        <dbReference type="Google" id="ProtNLM"/>
    </source>
</evidence>
<proteinExistence type="predicted"/>
<dbReference type="InterPro" id="IPR035093">
    <property type="entry name" value="RelE/ParE_toxin_dom_sf"/>
</dbReference>
<dbReference type="GO" id="GO:0004852">
    <property type="term" value="F:uroporphyrinogen-III synthase activity"/>
    <property type="evidence" value="ECO:0007669"/>
    <property type="project" value="InterPro"/>
</dbReference>
<dbReference type="OrthoDB" id="9814952at2"/>
<keyword evidence="3" id="KW-1185">Reference proteome</keyword>
<keyword evidence="1" id="KW-1277">Toxin-antitoxin system</keyword>
<organism evidence="2 3">
    <name type="scientific">Methylobacterium haplocladii</name>
    <dbReference type="NCBI Taxonomy" id="1176176"/>
    <lineage>
        <taxon>Bacteria</taxon>
        <taxon>Pseudomonadati</taxon>
        <taxon>Pseudomonadota</taxon>
        <taxon>Alphaproteobacteria</taxon>
        <taxon>Hyphomicrobiales</taxon>
        <taxon>Methylobacteriaceae</taxon>
        <taxon>Methylobacterium</taxon>
    </lineage>
</organism>
<comment type="caution">
    <text evidence="2">The sequence shown here is derived from an EMBL/GenBank/DDBJ whole genome shotgun (WGS) entry which is preliminary data.</text>
</comment>
<dbReference type="RefSeq" id="WP_147081040.1">
    <property type="nucleotide sequence ID" value="NZ_BJZT01000038.1"/>
</dbReference>
<dbReference type="InterPro" id="IPR036108">
    <property type="entry name" value="4pyrrol_syn_uPrphyn_synt_sf"/>
</dbReference>